<reference evidence="1" key="2">
    <citation type="submission" date="2011-02" db="EMBL/GenBank/DDBJ databases">
        <authorList>
            <person name="MacLean D."/>
        </authorList>
    </citation>
    <scope>NUCLEOTIDE SEQUENCE</scope>
</reference>
<dbReference type="HOGENOM" id="CLU_2101458_0_0_1"/>
<reference evidence="1" key="1">
    <citation type="journal article" date="2011" name="PLoS Biol.">
        <title>Gene gain and loss during evolution of obligate parasitism in the white rust pathogen of Arabidopsis thaliana.</title>
        <authorList>
            <person name="Kemen E."/>
            <person name="Gardiner A."/>
            <person name="Schultz-Larsen T."/>
            <person name="Kemen A.C."/>
            <person name="Balmuth A.L."/>
            <person name="Robert-Seilaniantz A."/>
            <person name="Bailey K."/>
            <person name="Holub E."/>
            <person name="Studholme D.J."/>
            <person name="Maclean D."/>
            <person name="Jones J.D."/>
        </authorList>
    </citation>
    <scope>NUCLEOTIDE SEQUENCE</scope>
</reference>
<dbReference type="EMBL" id="FR824058">
    <property type="protein sequence ID" value="CCA15679.1"/>
    <property type="molecule type" value="Genomic_DNA"/>
</dbReference>
<dbReference type="AlphaFoldDB" id="F0W3N6"/>
<gene>
    <name evidence="1" type="primary">AlNc14C13G1596</name>
    <name evidence="1" type="ORF">ALNC14_018220</name>
</gene>
<name>F0W3N6_9STRA</name>
<evidence type="ECO:0000313" key="1">
    <source>
        <dbReference type="EMBL" id="CCA15679.1"/>
    </source>
</evidence>
<accession>F0W3N6</accession>
<sequence>MLRFPREACHISNISKLSLPQIIRQIAMQIFRIEKKDCFLLLSLSIPMTCRNARHLLICKQNSLEISGGETTHTLYYRILSGSDPIYKCYQSASQQSPPTILASMCTRVNRSTSAP</sequence>
<organism evidence="1">
    <name type="scientific">Albugo laibachii Nc14</name>
    <dbReference type="NCBI Taxonomy" id="890382"/>
    <lineage>
        <taxon>Eukaryota</taxon>
        <taxon>Sar</taxon>
        <taxon>Stramenopiles</taxon>
        <taxon>Oomycota</taxon>
        <taxon>Peronosporomycetes</taxon>
        <taxon>Albuginales</taxon>
        <taxon>Albuginaceae</taxon>
        <taxon>Albugo</taxon>
    </lineage>
</organism>
<proteinExistence type="predicted"/>
<protein>
    <submittedName>
        <fullName evidence="1">AlNc14C13G1596 protein</fullName>
    </submittedName>
</protein>